<proteinExistence type="predicted"/>
<organism evidence="1">
    <name type="scientific">viral metagenome</name>
    <dbReference type="NCBI Taxonomy" id="1070528"/>
    <lineage>
        <taxon>unclassified sequences</taxon>
        <taxon>metagenomes</taxon>
        <taxon>organismal metagenomes</taxon>
    </lineage>
</organism>
<gene>
    <name evidence="1" type="ORF">TM448B00401_0008</name>
</gene>
<evidence type="ECO:0000313" key="1">
    <source>
        <dbReference type="EMBL" id="QJH95355.1"/>
    </source>
</evidence>
<dbReference type="Gene3D" id="3.40.50.150">
    <property type="entry name" value="Vaccinia Virus protein VP39"/>
    <property type="match status" value="1"/>
</dbReference>
<accession>A0A6M3XFI6</accession>
<dbReference type="InterPro" id="IPR029063">
    <property type="entry name" value="SAM-dependent_MTases_sf"/>
</dbReference>
<sequence length="295" mass="32734">MRFALANFKSSSGGLDPQKVSTIAQVAETEVFIETGTYLGDTVQAMLGVFESVYSIELSPELYKQALTRFAEESRVKLLLGDSSRKLSEAAQASRGRNAMFWLDAHWSGGNTARSDENTPIVGELKSIRSCGLENSVIMIDDLRYFIDVPSGFDVHEANHGYPLIRDLLAQIRELWPDRVAVINGDILFLFPDNVYSRLEVSAVLSATNRLRSGGASAEERPALEEIIANAEGDERELILALPVTFHHSLQYGIGGEYVYWRALVRERDEAFDAARADFALARKCGLTIPARAWE</sequence>
<dbReference type="SUPFAM" id="SSF53335">
    <property type="entry name" value="S-adenosyl-L-methionine-dependent methyltransferases"/>
    <property type="match status" value="1"/>
</dbReference>
<dbReference type="AlphaFoldDB" id="A0A6M3XFI6"/>
<evidence type="ECO:0008006" key="2">
    <source>
        <dbReference type="Google" id="ProtNLM"/>
    </source>
</evidence>
<name>A0A6M3XFI6_9ZZZZ</name>
<reference evidence="1" key="1">
    <citation type="submission" date="2020-03" db="EMBL/GenBank/DDBJ databases">
        <title>The deep terrestrial virosphere.</title>
        <authorList>
            <person name="Holmfeldt K."/>
            <person name="Nilsson E."/>
            <person name="Simone D."/>
            <person name="Lopez-Fernandez M."/>
            <person name="Wu X."/>
            <person name="de Brujin I."/>
            <person name="Lundin D."/>
            <person name="Andersson A."/>
            <person name="Bertilsson S."/>
            <person name="Dopson M."/>
        </authorList>
    </citation>
    <scope>NUCLEOTIDE SEQUENCE</scope>
    <source>
        <strain evidence="1">TM448B00401</strain>
    </source>
</reference>
<protein>
    <recommendedName>
        <fullName evidence="2">Methyltransferase</fullName>
    </recommendedName>
</protein>
<dbReference type="EMBL" id="MT144618">
    <property type="protein sequence ID" value="QJH95355.1"/>
    <property type="molecule type" value="Genomic_DNA"/>
</dbReference>